<reference evidence="3" key="1">
    <citation type="journal article" date="2019" name="Int. J. Syst. Evol. Microbiol.">
        <title>The Global Catalogue of Microorganisms (GCM) 10K type strain sequencing project: providing services to taxonomists for standard genome sequencing and annotation.</title>
        <authorList>
            <consortium name="The Broad Institute Genomics Platform"/>
            <consortium name="The Broad Institute Genome Sequencing Center for Infectious Disease"/>
            <person name="Wu L."/>
            <person name="Ma J."/>
        </authorList>
    </citation>
    <scope>NUCLEOTIDE SEQUENCE [LARGE SCALE GENOMIC DNA]</scope>
    <source>
        <strain evidence="3">DT43</strain>
    </source>
</reference>
<dbReference type="InterPro" id="IPR013216">
    <property type="entry name" value="Methyltransf_11"/>
</dbReference>
<dbReference type="Pfam" id="PF08241">
    <property type="entry name" value="Methyltransf_11"/>
    <property type="match status" value="1"/>
</dbReference>
<feature type="domain" description="Methyltransferase type 11" evidence="1">
    <location>
        <begin position="51"/>
        <end position="147"/>
    </location>
</feature>
<comment type="caution">
    <text evidence="2">The sequence shown here is derived from an EMBL/GenBank/DDBJ whole genome shotgun (WGS) entry which is preliminary data.</text>
</comment>
<dbReference type="Gene3D" id="3.40.50.150">
    <property type="entry name" value="Vaccinia Virus protein VP39"/>
    <property type="match status" value="1"/>
</dbReference>
<gene>
    <name evidence="2" type="ORF">ACFPQ3_11310</name>
</gene>
<protein>
    <submittedName>
        <fullName evidence="2">Class I SAM-dependent methyltransferase</fullName>
        <ecNumber evidence="2">2.1.1.-</ecNumber>
    </submittedName>
</protein>
<dbReference type="EC" id="2.1.1.-" evidence="2"/>
<keyword evidence="2" id="KW-0489">Methyltransferase</keyword>
<dbReference type="PANTHER" id="PTHR43591">
    <property type="entry name" value="METHYLTRANSFERASE"/>
    <property type="match status" value="1"/>
</dbReference>
<proteinExistence type="predicted"/>
<dbReference type="RefSeq" id="WP_156805890.1">
    <property type="nucleotide sequence ID" value="NZ_JBHSOJ010000033.1"/>
</dbReference>
<dbReference type="GO" id="GO:0008168">
    <property type="term" value="F:methyltransferase activity"/>
    <property type="evidence" value="ECO:0007669"/>
    <property type="project" value="UniProtKB-KW"/>
</dbReference>
<dbReference type="CDD" id="cd02440">
    <property type="entry name" value="AdoMet_MTases"/>
    <property type="match status" value="1"/>
</dbReference>
<dbReference type="EMBL" id="JBHSOJ010000033">
    <property type="protein sequence ID" value="MFC5632110.1"/>
    <property type="molecule type" value="Genomic_DNA"/>
</dbReference>
<sequence>MASKEQLTSQYQKSDNLNIRIDIHRCYSTNKYGFNNWIFDQYEFQEGEQILDLGCGTSIMWKDNFHKLPKHYELTLVDFSEGMIEASRSNLPKQDNISYVVSDLTELPFEDHSFDVISANMVLFHLENLQDGLKEIKRVLKPNGRLLTATFGENGLSQTLGKWIEAIGKTNDTPNSFTLQNGEQSLKNFFSQVEQRNYIDSLEVTVINDIVDYLYSLPEVFELESHQRQQVAETLAKQMQNGKLIIPKEYGLFICKN</sequence>
<evidence type="ECO:0000313" key="2">
    <source>
        <dbReference type="EMBL" id="MFC5632110.1"/>
    </source>
</evidence>
<dbReference type="InterPro" id="IPR029063">
    <property type="entry name" value="SAM-dependent_MTases_sf"/>
</dbReference>
<dbReference type="Proteomes" id="UP001596110">
    <property type="component" value="Unassembled WGS sequence"/>
</dbReference>
<evidence type="ECO:0000313" key="3">
    <source>
        <dbReference type="Proteomes" id="UP001596110"/>
    </source>
</evidence>
<dbReference type="SUPFAM" id="SSF53335">
    <property type="entry name" value="S-adenosyl-L-methionine-dependent methyltransferases"/>
    <property type="match status" value="1"/>
</dbReference>
<accession>A0ABW0UIT5</accession>
<organism evidence="2 3">
    <name type="scientific">Streptococcus caledonicus</name>
    <dbReference type="NCBI Taxonomy" id="2614158"/>
    <lineage>
        <taxon>Bacteria</taxon>
        <taxon>Bacillati</taxon>
        <taxon>Bacillota</taxon>
        <taxon>Bacilli</taxon>
        <taxon>Lactobacillales</taxon>
        <taxon>Streptococcaceae</taxon>
        <taxon>Streptococcus</taxon>
    </lineage>
</organism>
<dbReference type="GO" id="GO:0032259">
    <property type="term" value="P:methylation"/>
    <property type="evidence" value="ECO:0007669"/>
    <property type="project" value="UniProtKB-KW"/>
</dbReference>
<evidence type="ECO:0000259" key="1">
    <source>
        <dbReference type="Pfam" id="PF08241"/>
    </source>
</evidence>
<keyword evidence="2" id="KW-0808">Transferase</keyword>
<name>A0ABW0UIT5_9STRE</name>
<keyword evidence="3" id="KW-1185">Reference proteome</keyword>